<dbReference type="AlphaFoldDB" id="A0A4D6LVM3"/>
<gene>
    <name evidence="1" type="ORF">DEO72_LG5g786</name>
</gene>
<evidence type="ECO:0000313" key="2">
    <source>
        <dbReference type="Proteomes" id="UP000501690"/>
    </source>
</evidence>
<sequence length="87" mass="9497">MDLVSESSSVMISELRGKTICNLAADTDTDIMSLSATGDNDSDYVVIGTPGKRLLPCSEHCNESSQDMDFAQLSSTKMKKFIKKEKT</sequence>
<organism evidence="1 2">
    <name type="scientific">Vigna unguiculata</name>
    <name type="common">Cowpea</name>
    <dbReference type="NCBI Taxonomy" id="3917"/>
    <lineage>
        <taxon>Eukaryota</taxon>
        <taxon>Viridiplantae</taxon>
        <taxon>Streptophyta</taxon>
        <taxon>Embryophyta</taxon>
        <taxon>Tracheophyta</taxon>
        <taxon>Spermatophyta</taxon>
        <taxon>Magnoliopsida</taxon>
        <taxon>eudicotyledons</taxon>
        <taxon>Gunneridae</taxon>
        <taxon>Pentapetalae</taxon>
        <taxon>rosids</taxon>
        <taxon>fabids</taxon>
        <taxon>Fabales</taxon>
        <taxon>Fabaceae</taxon>
        <taxon>Papilionoideae</taxon>
        <taxon>50 kb inversion clade</taxon>
        <taxon>NPAAA clade</taxon>
        <taxon>indigoferoid/millettioid clade</taxon>
        <taxon>Phaseoleae</taxon>
        <taxon>Vigna</taxon>
    </lineage>
</organism>
<reference evidence="1 2" key="1">
    <citation type="submission" date="2019-04" db="EMBL/GenBank/DDBJ databases">
        <title>An improved genome assembly and genetic linkage map for asparagus bean, Vigna unguiculata ssp. sesquipedialis.</title>
        <authorList>
            <person name="Xia Q."/>
            <person name="Zhang R."/>
            <person name="Dong Y."/>
        </authorList>
    </citation>
    <scope>NUCLEOTIDE SEQUENCE [LARGE SCALE GENOMIC DNA]</scope>
    <source>
        <tissue evidence="1">Leaf</tissue>
    </source>
</reference>
<dbReference type="EMBL" id="CP039349">
    <property type="protein sequence ID" value="QCD92717.1"/>
    <property type="molecule type" value="Genomic_DNA"/>
</dbReference>
<name>A0A4D6LVM3_VIGUN</name>
<evidence type="ECO:0000313" key="1">
    <source>
        <dbReference type="EMBL" id="QCD92717.1"/>
    </source>
</evidence>
<proteinExistence type="predicted"/>
<protein>
    <submittedName>
        <fullName evidence="1">Uncharacterized protein</fullName>
    </submittedName>
</protein>
<accession>A0A4D6LVM3</accession>
<dbReference type="Proteomes" id="UP000501690">
    <property type="component" value="Linkage Group LG5"/>
</dbReference>
<keyword evidence="2" id="KW-1185">Reference proteome</keyword>